<feature type="region of interest" description="Disordered" evidence="1">
    <location>
        <begin position="27"/>
        <end position="88"/>
    </location>
</feature>
<evidence type="ECO:0000313" key="4">
    <source>
        <dbReference type="Proteomes" id="UP000030408"/>
    </source>
</evidence>
<reference evidence="3 4" key="1">
    <citation type="submission" date="2014-02" db="EMBL/GenBank/DDBJ databases">
        <title>Draft genome sequence of Lysinibacillus sinduriensis JCM 15800.</title>
        <authorList>
            <person name="Zhang F."/>
            <person name="Wang G."/>
            <person name="Zhang L."/>
        </authorList>
    </citation>
    <scope>NUCLEOTIDE SEQUENCE [LARGE SCALE GENOMIC DNA]</scope>
    <source>
        <strain evidence="3 4">JCM 15800</strain>
    </source>
</reference>
<evidence type="ECO:0000313" key="3">
    <source>
        <dbReference type="EMBL" id="KGR73715.1"/>
    </source>
</evidence>
<comment type="caution">
    <text evidence="3">The sequence shown here is derived from an EMBL/GenBank/DDBJ whole genome shotgun (WGS) entry which is preliminary data.</text>
</comment>
<sequence length="220" mass="24323">MSKTLKFIITLFLTITILAACNTEQESTETDSATGSAHTEGKEVNESVDTEEPTTEEGNKVDQTSKETDTESTISFSSNGESKTAELSKVDGEQYSIQVIPGFSLTPEEPGKDVLYYDEDDSINMRIEAMTTDDSTFDDLVANTEETMGAISQDYEQYDIADFVGDYDLENSTAYIANLDSEEVITVVFEKANNLVRLTIFDRLDVDLSEAMIKMGLTIE</sequence>
<dbReference type="Proteomes" id="UP000030408">
    <property type="component" value="Unassembled WGS sequence"/>
</dbReference>
<organism evidence="3 4">
    <name type="scientific">Ureibacillus sinduriensis BLB-1 = JCM 15800</name>
    <dbReference type="NCBI Taxonomy" id="1384057"/>
    <lineage>
        <taxon>Bacteria</taxon>
        <taxon>Bacillati</taxon>
        <taxon>Bacillota</taxon>
        <taxon>Bacilli</taxon>
        <taxon>Bacillales</taxon>
        <taxon>Caryophanaceae</taxon>
        <taxon>Ureibacillus</taxon>
    </lineage>
</organism>
<feature type="compositionally biased region" description="Basic and acidic residues" evidence="1">
    <location>
        <begin position="57"/>
        <end position="69"/>
    </location>
</feature>
<dbReference type="AlphaFoldDB" id="A0A0A3HR70"/>
<feature type="compositionally biased region" description="Polar residues" evidence="1">
    <location>
        <begin position="27"/>
        <end position="37"/>
    </location>
</feature>
<dbReference type="PROSITE" id="PS51257">
    <property type="entry name" value="PROKAR_LIPOPROTEIN"/>
    <property type="match status" value="1"/>
</dbReference>
<dbReference type="RefSeq" id="WP_036202527.1">
    <property type="nucleotide sequence ID" value="NZ_AVCY01000001.1"/>
</dbReference>
<feature type="compositionally biased region" description="Acidic residues" evidence="1">
    <location>
        <begin position="46"/>
        <end position="55"/>
    </location>
</feature>
<name>A0A0A3HR70_9BACL</name>
<accession>A0A0A3HR70</accession>
<evidence type="ECO:0000256" key="2">
    <source>
        <dbReference type="SAM" id="SignalP"/>
    </source>
</evidence>
<proteinExistence type="predicted"/>
<dbReference type="eggNOG" id="ENOG5032Z2T">
    <property type="taxonomic scope" value="Bacteria"/>
</dbReference>
<dbReference type="OrthoDB" id="2735367at2"/>
<dbReference type="EMBL" id="JPVO01000055">
    <property type="protein sequence ID" value="KGR73715.1"/>
    <property type="molecule type" value="Genomic_DNA"/>
</dbReference>
<feature type="chain" id="PRO_5038937181" description="Lipoprotein" evidence="2">
    <location>
        <begin position="20"/>
        <end position="220"/>
    </location>
</feature>
<gene>
    <name evidence="3" type="ORF">CD33_16995</name>
</gene>
<keyword evidence="4" id="KW-1185">Reference proteome</keyword>
<feature type="compositionally biased region" description="Polar residues" evidence="1">
    <location>
        <begin position="71"/>
        <end position="82"/>
    </location>
</feature>
<evidence type="ECO:0008006" key="5">
    <source>
        <dbReference type="Google" id="ProtNLM"/>
    </source>
</evidence>
<protein>
    <recommendedName>
        <fullName evidence="5">Lipoprotein</fullName>
    </recommendedName>
</protein>
<feature type="signal peptide" evidence="2">
    <location>
        <begin position="1"/>
        <end position="19"/>
    </location>
</feature>
<keyword evidence="2" id="KW-0732">Signal</keyword>
<evidence type="ECO:0000256" key="1">
    <source>
        <dbReference type="SAM" id="MobiDB-lite"/>
    </source>
</evidence>